<proteinExistence type="predicted"/>
<comment type="caution">
    <text evidence="1">The sequence shown here is derived from an EMBL/GenBank/DDBJ whole genome shotgun (WGS) entry which is preliminary data.</text>
</comment>
<gene>
    <name evidence="1" type="ORF">GGD55_002646</name>
</gene>
<dbReference type="Proteomes" id="UP000585507">
    <property type="component" value="Unassembled WGS sequence"/>
</dbReference>
<organism evidence="1 2">
    <name type="scientific">Rhizobium giardinii</name>
    <dbReference type="NCBI Taxonomy" id="56731"/>
    <lineage>
        <taxon>Bacteria</taxon>
        <taxon>Pseudomonadati</taxon>
        <taxon>Pseudomonadota</taxon>
        <taxon>Alphaproteobacteria</taxon>
        <taxon>Hyphomicrobiales</taxon>
        <taxon>Rhizobiaceae</taxon>
        <taxon>Rhizobium/Agrobacterium group</taxon>
        <taxon>Rhizobium</taxon>
    </lineage>
</organism>
<evidence type="ECO:0000313" key="1">
    <source>
        <dbReference type="EMBL" id="MBB5535942.1"/>
    </source>
</evidence>
<dbReference type="RefSeq" id="WP_018324932.1">
    <property type="nucleotide sequence ID" value="NZ_JACHBK010000005.1"/>
</dbReference>
<name>A0A7W8UAQ9_9HYPH</name>
<accession>A0A7W8UAQ9</accession>
<evidence type="ECO:0000313" key="2">
    <source>
        <dbReference type="Proteomes" id="UP000585507"/>
    </source>
</evidence>
<keyword evidence="2" id="KW-1185">Reference proteome</keyword>
<dbReference type="AlphaFoldDB" id="A0A7W8UAQ9"/>
<reference evidence="1 2" key="1">
    <citation type="submission" date="2020-08" db="EMBL/GenBank/DDBJ databases">
        <title>Genomic Encyclopedia of Type Strains, Phase IV (KMG-V): Genome sequencing to study the core and pangenomes of soil and plant-associated prokaryotes.</title>
        <authorList>
            <person name="Whitman W."/>
        </authorList>
    </citation>
    <scope>NUCLEOTIDE SEQUENCE [LARGE SCALE GENOMIC DNA]</scope>
    <source>
        <strain evidence="1 2">SEMIA 4084</strain>
    </source>
</reference>
<dbReference type="EMBL" id="JACHBK010000005">
    <property type="protein sequence ID" value="MBB5535942.1"/>
    <property type="molecule type" value="Genomic_DNA"/>
</dbReference>
<protein>
    <submittedName>
        <fullName evidence="1">Uncharacterized protein</fullName>
    </submittedName>
</protein>
<sequence length="99" mass="11093">MKSVIPDFVSELYRSANEVSKTSTFERRRLVERAARMIAEQRIQLAATGNVVSMPSSVVAGLATILPQIDDMPDPLMSHILLECADEIRKLHVLWAKTK</sequence>